<dbReference type="Gene3D" id="3.30.420.10">
    <property type="entry name" value="Ribonuclease H-like superfamily/Ribonuclease H"/>
    <property type="match status" value="1"/>
</dbReference>
<dbReference type="PANTHER" id="PTHR31751:SF7">
    <property type="entry name" value="THAP-TYPE DOMAIN-CONTAINING PROTEIN"/>
    <property type="match status" value="1"/>
</dbReference>
<evidence type="ECO:0000256" key="1">
    <source>
        <dbReference type="SAM" id="MobiDB-lite"/>
    </source>
</evidence>
<feature type="region of interest" description="Disordered" evidence="1">
    <location>
        <begin position="1315"/>
        <end position="1354"/>
    </location>
</feature>
<dbReference type="GO" id="GO:0003676">
    <property type="term" value="F:nucleic acid binding"/>
    <property type="evidence" value="ECO:0007669"/>
    <property type="project" value="InterPro"/>
</dbReference>
<feature type="compositionally biased region" description="Basic and acidic residues" evidence="1">
    <location>
        <begin position="1345"/>
        <end position="1354"/>
    </location>
</feature>
<sequence>MLSSIRKSDKRADKQPSTMQDHSRSPRKSMRTNRRKNAGYKNTDVNSLGEKPLGTDYDSGRLRPISNTRFVVDLQTLFDNMKCKYCDLELKMKDAVGVLPAGITGHLVFRCYSCYRYVRTAMGKVHRAHYQNRGPPVFDVNSKLATAIHHSGIGPTQANNFLTTLNLPFVSSFLFQKRSQEVSDTFQKVAQSSIDMALQKEVEMTIYGDTAGHVGLGCKTDTPQLAATESADHCQEGPLMGDTAGHVGQGCKMDMPQLAATESAHHCQEGPLMDCNSVASAPDIHIPGIVASADGAYQKRGSGKCHNSLSGTATLIGKNTGKVVAATSRSKRCRICSVAKKKRVTPRKHKCVRNWTGSAKSMEADMVVDMLKTVKEKDATVVTLIGDDDTTGFQRAREVFKEMEKVSDSNHVKKNISNQLFKLKEKYKEMSVKIINALIKSFGYMLAQSKGSVDLIQDNVESVVHHQFGVHDKCGAWCRMKTDGSRKHKNLPWGADLKNEHLKEDILKIFKKLDVQKLSKLDSTNPNESFNNILRSKAPKDKHYSESVSLQNRLAAAVCQKNEGYSYVSRINEDLRLSPGNATTMCARLRDKDVARKRDVCKTKKFKLRRLQLKSDRGLETRSAEVREGDTYSSDIMDGTKELDTRRIPEIGTEPKFVYFDVETTGLARTSSITQISAVCGEVVFNEFATPKEPVSDEAEAVTGISFDFHSNQMTQHVAGFLLDRYEADLHQKTVASSTPVPKTTNLGRLQPGISDISSVGSGKQTDSAMSGVEEMESDPGPSTKLHVEPDPAPSTSQRVKVKFGSSFLDPSELSIYITEESGDEDDDATEYEPSFNLSLGEVIGIEDCPGMESVLPDDDDDDGIDDEVETETGLGGGPSITQVMCAEDIPNQLTANATALVFLKQLIVLANLKVTRACQVKGCGEDTNIEIQHVGSALYLKWICSNSHLAEKWCSQPILNRGLHAGDLMLSAAILFSGNNFGKMELFAKFLKLGFPGQSTFTRLQKRYLVPAVDEYWTSQQTGIVDEMSDKDLIILGDGRMDSPGHCAQYCTYTVMEDQTKKILSLKTLDKRETEKKSTNLEKAGFVKCLQEIQEKGLTVKEVVTDAHLQIGAMMKKDYPEIKHSHDIWHAAKNLGKKLLSAGQEKNCKELQKWSKDVVNHFCDGGISACAHDPLSDPTGDKVWITKGSPAHEALRKIVLDKRFLNNIHYYLNFRSTAELESFHNHLLMYSSKRYAYSPPVYRARNLLAALDYNENVDRQPIRNKDGTLRLQRTYNKKSGRWTVYPVKEKKKYEYIQTMMEWVLDKRLEDKEGFHKQQDLDEGDPRRLSKTIAPVLPPPTSELAAEKKSRFEA</sequence>
<dbReference type="InterPro" id="IPR036397">
    <property type="entry name" value="RNaseH_sf"/>
</dbReference>
<feature type="compositionally biased region" description="Polar residues" evidence="1">
    <location>
        <begin position="734"/>
        <end position="748"/>
    </location>
</feature>
<dbReference type="InterPro" id="IPR049012">
    <property type="entry name" value="Mutator_transp_dom"/>
</dbReference>
<feature type="region of interest" description="Disordered" evidence="1">
    <location>
        <begin position="1"/>
        <end position="53"/>
    </location>
</feature>
<proteinExistence type="predicted"/>
<name>A0A8W8MMH6_MAGGI</name>
<dbReference type="SUPFAM" id="SSF53098">
    <property type="entry name" value="Ribonuclease H-like"/>
    <property type="match status" value="1"/>
</dbReference>
<accession>A0A8W8MMH6</accession>
<feature type="compositionally biased region" description="Polar residues" evidence="1">
    <location>
        <begin position="756"/>
        <end position="769"/>
    </location>
</feature>
<dbReference type="Pfam" id="PF20700">
    <property type="entry name" value="Mutator"/>
    <property type="match status" value="2"/>
</dbReference>
<evidence type="ECO:0000259" key="2">
    <source>
        <dbReference type="Pfam" id="PF20700"/>
    </source>
</evidence>
<reference evidence="3" key="1">
    <citation type="submission" date="2022-08" db="UniProtKB">
        <authorList>
            <consortium name="EnsemblMetazoa"/>
        </authorList>
    </citation>
    <scope>IDENTIFICATION</scope>
    <source>
        <strain evidence="3">05x7-T-G4-1.051#20</strain>
    </source>
</reference>
<feature type="compositionally biased region" description="Basic residues" evidence="1">
    <location>
        <begin position="25"/>
        <end position="38"/>
    </location>
</feature>
<evidence type="ECO:0000313" key="4">
    <source>
        <dbReference type="Proteomes" id="UP000005408"/>
    </source>
</evidence>
<dbReference type="PANTHER" id="PTHR31751">
    <property type="entry name" value="SI:CH211-108C17.2-RELATED-RELATED"/>
    <property type="match status" value="1"/>
</dbReference>
<feature type="region of interest" description="Disordered" evidence="1">
    <location>
        <begin position="734"/>
        <end position="799"/>
    </location>
</feature>
<dbReference type="EnsemblMetazoa" id="G33128.1">
    <property type="protein sequence ID" value="G33128.1:cds"/>
    <property type="gene ID" value="G33128"/>
</dbReference>
<feature type="domain" description="Mutator-like transposase" evidence="2">
    <location>
        <begin position="73"/>
        <end position="205"/>
    </location>
</feature>
<feature type="domain" description="Mutator-like transposase" evidence="2">
    <location>
        <begin position="286"/>
        <end position="478"/>
    </location>
</feature>
<keyword evidence="4" id="KW-1185">Reference proteome</keyword>
<dbReference type="InterPro" id="IPR012337">
    <property type="entry name" value="RNaseH-like_sf"/>
</dbReference>
<feature type="compositionally biased region" description="Basic and acidic residues" evidence="1">
    <location>
        <begin position="1315"/>
        <end position="1328"/>
    </location>
</feature>
<organism evidence="3 4">
    <name type="scientific">Magallana gigas</name>
    <name type="common">Pacific oyster</name>
    <name type="synonym">Crassostrea gigas</name>
    <dbReference type="NCBI Taxonomy" id="29159"/>
    <lineage>
        <taxon>Eukaryota</taxon>
        <taxon>Metazoa</taxon>
        <taxon>Spiralia</taxon>
        <taxon>Lophotrochozoa</taxon>
        <taxon>Mollusca</taxon>
        <taxon>Bivalvia</taxon>
        <taxon>Autobranchia</taxon>
        <taxon>Pteriomorphia</taxon>
        <taxon>Ostreida</taxon>
        <taxon>Ostreoidea</taxon>
        <taxon>Ostreidae</taxon>
        <taxon>Magallana</taxon>
    </lineage>
</organism>
<protein>
    <recommendedName>
        <fullName evidence="2">Mutator-like transposase domain-containing protein</fullName>
    </recommendedName>
</protein>
<evidence type="ECO:0000313" key="3">
    <source>
        <dbReference type="EnsemblMetazoa" id="G33128.1:cds"/>
    </source>
</evidence>
<feature type="compositionally biased region" description="Basic and acidic residues" evidence="1">
    <location>
        <begin position="1"/>
        <end position="14"/>
    </location>
</feature>
<dbReference type="Proteomes" id="UP000005408">
    <property type="component" value="Unassembled WGS sequence"/>
</dbReference>